<dbReference type="InterPro" id="IPR001967">
    <property type="entry name" value="Peptidase_S11_N"/>
</dbReference>
<dbReference type="AlphaFoldDB" id="A0A851GG40"/>
<comment type="caution">
    <text evidence="2">The sequence shown here is derived from an EMBL/GenBank/DDBJ whole genome shotgun (WGS) entry which is preliminary data.</text>
</comment>
<dbReference type="EMBL" id="JACBAZ010000001">
    <property type="protein sequence ID" value="NWK54235.1"/>
    <property type="molecule type" value="Genomic_DNA"/>
</dbReference>
<dbReference type="RefSeq" id="WP_178930775.1">
    <property type="nucleotide sequence ID" value="NZ_JACBAZ010000001.1"/>
</dbReference>
<evidence type="ECO:0000313" key="3">
    <source>
        <dbReference type="Proteomes" id="UP000557872"/>
    </source>
</evidence>
<accession>A0A851GG40</accession>
<keyword evidence="2" id="KW-0378">Hydrolase</keyword>
<dbReference type="GO" id="GO:0006508">
    <property type="term" value="P:proteolysis"/>
    <property type="evidence" value="ECO:0007669"/>
    <property type="project" value="InterPro"/>
</dbReference>
<sequence length="316" mass="34695">MKPIFLILFTLLTAFLPLAQAKESYLVMEAHSNRVLLAYNSEQKRPVASLNKITSVKVVLDWVKASQANLTTLIPVPQAALALGGPNPMGLQPGDQLSIRDAIYSAMLGSDNIAMFALSQHVGQQLLIRRQIAGDPQKTFVAEMNTLSKALGMRRTKFKSSHGLEVGYWKGHSTAADIARICVHVMRDTGFGFYVKQRSRKISVVSPGGQRRSFTVQNTNKLLGQLNVNGIKTGMTAEAGQCLAINAHKSPLVKKLEDGKTQIRGRDLVVVILGSSDRFGRARQLIPQGWNAFDQWGAAGYPISESRREYLVVPQL</sequence>
<protein>
    <submittedName>
        <fullName evidence="2">D-alanyl-D-alanine carboxypeptidase</fullName>
    </submittedName>
</protein>
<keyword evidence="2" id="KW-0645">Protease</keyword>
<reference evidence="2 3" key="1">
    <citation type="submission" date="2020-07" db="EMBL/GenBank/DDBJ databases">
        <title>Roseicoccus Jingziensis gen. nov., sp. nov., isolated from coastal seawater.</title>
        <authorList>
            <person name="Feng X."/>
        </authorList>
    </citation>
    <scope>NUCLEOTIDE SEQUENCE [LARGE SCALE GENOMIC DNA]</scope>
    <source>
        <strain evidence="2 3">N1E253</strain>
    </source>
</reference>
<dbReference type="PANTHER" id="PTHR21581:SF6">
    <property type="entry name" value="TRAFFICKING PROTEIN PARTICLE COMPLEX SUBUNIT 12"/>
    <property type="match status" value="1"/>
</dbReference>
<organism evidence="2 3">
    <name type="scientific">Oceaniferula marina</name>
    <dbReference type="NCBI Taxonomy" id="2748318"/>
    <lineage>
        <taxon>Bacteria</taxon>
        <taxon>Pseudomonadati</taxon>
        <taxon>Verrucomicrobiota</taxon>
        <taxon>Verrucomicrobiia</taxon>
        <taxon>Verrucomicrobiales</taxon>
        <taxon>Verrucomicrobiaceae</taxon>
        <taxon>Oceaniferula</taxon>
    </lineage>
</organism>
<gene>
    <name evidence="2" type="ORF">HW115_01325</name>
</gene>
<dbReference type="PANTHER" id="PTHR21581">
    <property type="entry name" value="D-ALANYL-D-ALANINE CARBOXYPEPTIDASE"/>
    <property type="match status" value="1"/>
</dbReference>
<dbReference type="GO" id="GO:0009002">
    <property type="term" value="F:serine-type D-Ala-D-Ala carboxypeptidase activity"/>
    <property type="evidence" value="ECO:0007669"/>
    <property type="project" value="InterPro"/>
</dbReference>
<dbReference type="Pfam" id="PF00768">
    <property type="entry name" value="Peptidase_S11"/>
    <property type="match status" value="1"/>
</dbReference>
<evidence type="ECO:0000259" key="1">
    <source>
        <dbReference type="Pfam" id="PF00768"/>
    </source>
</evidence>
<evidence type="ECO:0000313" key="2">
    <source>
        <dbReference type="EMBL" id="NWK54235.1"/>
    </source>
</evidence>
<dbReference type="SUPFAM" id="SSF56601">
    <property type="entry name" value="beta-lactamase/transpeptidase-like"/>
    <property type="match status" value="1"/>
</dbReference>
<dbReference type="InterPro" id="IPR012338">
    <property type="entry name" value="Beta-lactam/transpept-like"/>
</dbReference>
<feature type="domain" description="Peptidase S11 D-alanyl-D-alanine carboxypeptidase A N-terminal" evidence="1">
    <location>
        <begin position="21"/>
        <end position="249"/>
    </location>
</feature>
<keyword evidence="3" id="KW-1185">Reference proteome</keyword>
<proteinExistence type="predicted"/>
<name>A0A851GG40_9BACT</name>
<keyword evidence="2" id="KW-0121">Carboxypeptidase</keyword>
<dbReference type="Gene3D" id="3.40.710.10">
    <property type="entry name" value="DD-peptidase/beta-lactamase superfamily"/>
    <property type="match status" value="1"/>
</dbReference>
<dbReference type="Proteomes" id="UP000557872">
    <property type="component" value="Unassembled WGS sequence"/>
</dbReference>